<dbReference type="InterPro" id="IPR007627">
    <property type="entry name" value="RNA_pol_sigma70_r2"/>
</dbReference>
<evidence type="ECO:0000256" key="1">
    <source>
        <dbReference type="ARBA" id="ARBA00023015"/>
    </source>
</evidence>
<dbReference type="NCBIfam" id="TIGR02937">
    <property type="entry name" value="sigma70-ECF"/>
    <property type="match status" value="1"/>
</dbReference>
<keyword evidence="1" id="KW-0805">Transcription regulation</keyword>
<evidence type="ECO:0000259" key="5">
    <source>
        <dbReference type="Pfam" id="PF04542"/>
    </source>
</evidence>
<protein>
    <submittedName>
        <fullName evidence="6">RNA polymerase sigma factor</fullName>
    </submittedName>
</protein>
<dbReference type="PANTHER" id="PTHR43133">
    <property type="entry name" value="RNA POLYMERASE ECF-TYPE SIGMA FACTO"/>
    <property type="match status" value="1"/>
</dbReference>
<dbReference type="SUPFAM" id="SSF88946">
    <property type="entry name" value="Sigma2 domain of RNA polymerase sigma factors"/>
    <property type="match status" value="1"/>
</dbReference>
<proteinExistence type="predicted"/>
<name>A0ABY7W1H5_9BACT</name>
<feature type="domain" description="RNA polymerase sigma-70 region 2" evidence="5">
    <location>
        <begin position="18"/>
        <end position="85"/>
    </location>
</feature>
<dbReference type="Gene3D" id="1.10.1740.10">
    <property type="match status" value="1"/>
</dbReference>
<keyword evidence="3" id="KW-0238">DNA-binding</keyword>
<dbReference type="InterPro" id="IPR014284">
    <property type="entry name" value="RNA_pol_sigma-70_dom"/>
</dbReference>
<dbReference type="Proteomes" id="UP001214250">
    <property type="component" value="Chromosome 2"/>
</dbReference>
<dbReference type="InterPro" id="IPR039425">
    <property type="entry name" value="RNA_pol_sigma-70-like"/>
</dbReference>
<evidence type="ECO:0000313" key="6">
    <source>
        <dbReference type="EMBL" id="WDE98128.1"/>
    </source>
</evidence>
<keyword evidence="7" id="KW-1185">Reference proteome</keyword>
<dbReference type="PANTHER" id="PTHR43133:SF8">
    <property type="entry name" value="RNA POLYMERASE SIGMA FACTOR HI_1459-RELATED"/>
    <property type="match status" value="1"/>
</dbReference>
<accession>A0ABY7W1H5</accession>
<dbReference type="InterPro" id="IPR013325">
    <property type="entry name" value="RNA_pol_sigma_r2"/>
</dbReference>
<keyword evidence="4" id="KW-0804">Transcription</keyword>
<evidence type="ECO:0000256" key="3">
    <source>
        <dbReference type="ARBA" id="ARBA00023125"/>
    </source>
</evidence>
<reference evidence="6 7" key="1">
    <citation type="submission" date="2023-02" db="EMBL/GenBank/DDBJ databases">
        <title>Genome sequence of Lentisphaera profundi SAORIC-696.</title>
        <authorList>
            <person name="Kim e."/>
            <person name="Cho J.-C."/>
            <person name="Choi A."/>
            <person name="Kang I."/>
        </authorList>
    </citation>
    <scope>NUCLEOTIDE SEQUENCE [LARGE SCALE GENOMIC DNA]</scope>
    <source>
        <strain evidence="6 7">SAORIC-696</strain>
    </source>
</reference>
<evidence type="ECO:0000256" key="2">
    <source>
        <dbReference type="ARBA" id="ARBA00023082"/>
    </source>
</evidence>
<dbReference type="Pfam" id="PF04542">
    <property type="entry name" value="Sigma70_r2"/>
    <property type="match status" value="1"/>
</dbReference>
<gene>
    <name evidence="6" type="ORF">PQO03_20115</name>
</gene>
<evidence type="ECO:0000313" key="7">
    <source>
        <dbReference type="Proteomes" id="UP001214250"/>
    </source>
</evidence>
<organism evidence="6 7">
    <name type="scientific">Lentisphaera profundi</name>
    <dbReference type="NCBI Taxonomy" id="1658616"/>
    <lineage>
        <taxon>Bacteria</taxon>
        <taxon>Pseudomonadati</taxon>
        <taxon>Lentisphaerota</taxon>
        <taxon>Lentisphaeria</taxon>
        <taxon>Lentisphaerales</taxon>
        <taxon>Lentisphaeraceae</taxon>
        <taxon>Lentisphaera</taxon>
    </lineage>
</organism>
<sequence length="186" mass="21884">MLIRLKDQYDEKSWEEFVATYRQYIYNVVRRMELNHHDALEIVQLVLIKLWKKLPDFSYDNYRGKFRNWLYTVTANQVRDFLRGKNLSLSKLPDSSAELDKSVSAPEIEAIAEKEWKTYISNLAWEKVKKHFSEGVCRAFLLSIEGVGVEQISAEIGVSESSIYVYKKRVQDRLQEEIAYLNSEFG</sequence>
<dbReference type="EMBL" id="CP117812">
    <property type="protein sequence ID" value="WDE98128.1"/>
    <property type="molecule type" value="Genomic_DNA"/>
</dbReference>
<dbReference type="RefSeq" id="WP_274152923.1">
    <property type="nucleotide sequence ID" value="NZ_CP117812.1"/>
</dbReference>
<keyword evidence="2" id="KW-0731">Sigma factor</keyword>
<evidence type="ECO:0000256" key="4">
    <source>
        <dbReference type="ARBA" id="ARBA00023163"/>
    </source>
</evidence>